<comment type="caution">
    <text evidence="2">The sequence shown here is derived from an EMBL/GenBank/DDBJ whole genome shotgun (WGS) entry which is preliminary data.</text>
</comment>
<feature type="region of interest" description="Disordered" evidence="1">
    <location>
        <begin position="13"/>
        <end position="32"/>
    </location>
</feature>
<evidence type="ECO:0000256" key="1">
    <source>
        <dbReference type="SAM" id="MobiDB-lite"/>
    </source>
</evidence>
<reference evidence="2" key="1">
    <citation type="submission" date="2020-03" db="EMBL/GenBank/DDBJ databases">
        <authorList>
            <person name="Weist P."/>
        </authorList>
    </citation>
    <scope>NUCLEOTIDE SEQUENCE</scope>
</reference>
<dbReference type="AlphaFoldDB" id="A0A9N7V2C8"/>
<evidence type="ECO:0000313" key="3">
    <source>
        <dbReference type="Proteomes" id="UP001153269"/>
    </source>
</evidence>
<dbReference type="Proteomes" id="UP001153269">
    <property type="component" value="Unassembled WGS sequence"/>
</dbReference>
<dbReference type="EMBL" id="CADEAL010003323">
    <property type="protein sequence ID" value="CAB1444185.1"/>
    <property type="molecule type" value="Genomic_DNA"/>
</dbReference>
<proteinExistence type="predicted"/>
<keyword evidence="3" id="KW-1185">Reference proteome</keyword>
<feature type="region of interest" description="Disordered" evidence="1">
    <location>
        <begin position="190"/>
        <end position="211"/>
    </location>
</feature>
<accession>A0A9N7V2C8</accession>
<protein>
    <submittedName>
        <fullName evidence="2">Uncharacterized protein</fullName>
    </submittedName>
</protein>
<evidence type="ECO:0000313" key="2">
    <source>
        <dbReference type="EMBL" id="CAB1444185.1"/>
    </source>
</evidence>
<gene>
    <name evidence="2" type="ORF">PLEPLA_LOCUS31901</name>
</gene>
<name>A0A9N7V2C8_PLEPL</name>
<sequence length="237" mass="25377">MDEWTGMRMACRGGERTLEESGQQRAGKRGSGCRAHVGGGKWSLQGCIYHNESQAHRCMMQLIQISYKVGHQEPSTALFPLGVSTRGREHLSQSPPAQGSPLCRGLQLALEAGVGCSGDEINRVSMGDDSHQQHGTGATHQAFSQQSFDNSLPPGRQHHMCSLSLSHRNHLISPALPPSSPTLTLRTDPVKGQGGIDREHEPGAGGARGVVSLQKQTDFVFARGLSSQTGIDPELPS</sequence>
<organism evidence="2 3">
    <name type="scientific">Pleuronectes platessa</name>
    <name type="common">European plaice</name>
    <dbReference type="NCBI Taxonomy" id="8262"/>
    <lineage>
        <taxon>Eukaryota</taxon>
        <taxon>Metazoa</taxon>
        <taxon>Chordata</taxon>
        <taxon>Craniata</taxon>
        <taxon>Vertebrata</taxon>
        <taxon>Euteleostomi</taxon>
        <taxon>Actinopterygii</taxon>
        <taxon>Neopterygii</taxon>
        <taxon>Teleostei</taxon>
        <taxon>Neoteleostei</taxon>
        <taxon>Acanthomorphata</taxon>
        <taxon>Carangaria</taxon>
        <taxon>Pleuronectiformes</taxon>
        <taxon>Pleuronectoidei</taxon>
        <taxon>Pleuronectidae</taxon>
        <taxon>Pleuronectes</taxon>
    </lineage>
</organism>